<gene>
    <name evidence="2" type="ORF">VFH_I156560</name>
</gene>
<name>A0AAV0ZBV1_VICFA</name>
<dbReference type="AlphaFoldDB" id="A0AAV0ZBV1"/>
<organism evidence="2 3">
    <name type="scientific">Vicia faba</name>
    <name type="common">Broad bean</name>
    <name type="synonym">Faba vulgaris</name>
    <dbReference type="NCBI Taxonomy" id="3906"/>
    <lineage>
        <taxon>Eukaryota</taxon>
        <taxon>Viridiplantae</taxon>
        <taxon>Streptophyta</taxon>
        <taxon>Embryophyta</taxon>
        <taxon>Tracheophyta</taxon>
        <taxon>Spermatophyta</taxon>
        <taxon>Magnoliopsida</taxon>
        <taxon>eudicotyledons</taxon>
        <taxon>Gunneridae</taxon>
        <taxon>Pentapetalae</taxon>
        <taxon>rosids</taxon>
        <taxon>fabids</taxon>
        <taxon>Fabales</taxon>
        <taxon>Fabaceae</taxon>
        <taxon>Papilionoideae</taxon>
        <taxon>50 kb inversion clade</taxon>
        <taxon>NPAAA clade</taxon>
        <taxon>Hologalegina</taxon>
        <taxon>IRL clade</taxon>
        <taxon>Fabeae</taxon>
        <taxon>Vicia</taxon>
    </lineage>
</organism>
<sequence length="218" mass="24747">MYNDILNFRQRTHIAAGKHLRKCDCSSRSEIGLSEGHIHYYINDDSNKDVITVGYSSANAVPINFGMNCGREHKREHTLFLVGLQKVGKEYMGAEHEQIATAVDSTINVKTNGDIMTLIVGAAITNKVRNEFIEDTSIQRSLSIVFERKSELRLEGLAHKVHQWYLCRMEGWFAADSDTISLNGWDRVGRCFLQTCGILFKDSEKSTYILFQNISNHV</sequence>
<dbReference type="Pfam" id="PF05703">
    <property type="entry name" value="Auxin_canalis"/>
    <property type="match status" value="1"/>
</dbReference>
<dbReference type="InterPro" id="IPR008546">
    <property type="entry name" value="VAN3-bd-like_auxin_canal"/>
</dbReference>
<evidence type="ECO:0000259" key="1">
    <source>
        <dbReference type="Pfam" id="PF05703"/>
    </source>
</evidence>
<protein>
    <recommendedName>
        <fullName evidence="1">VAN3-binding protein-like auxin canalisation domain-containing protein</fullName>
    </recommendedName>
</protein>
<evidence type="ECO:0000313" key="2">
    <source>
        <dbReference type="EMBL" id="CAI8594753.1"/>
    </source>
</evidence>
<proteinExistence type="predicted"/>
<dbReference type="EMBL" id="OX451735">
    <property type="protein sequence ID" value="CAI8594753.1"/>
    <property type="molecule type" value="Genomic_DNA"/>
</dbReference>
<reference evidence="2 3" key="1">
    <citation type="submission" date="2023-01" db="EMBL/GenBank/DDBJ databases">
        <authorList>
            <person name="Kreplak J."/>
        </authorList>
    </citation>
    <scope>NUCLEOTIDE SEQUENCE [LARGE SCALE GENOMIC DNA]</scope>
</reference>
<dbReference type="Proteomes" id="UP001157006">
    <property type="component" value="Chromosome 1S"/>
</dbReference>
<feature type="domain" description="VAN3-binding protein-like auxin canalisation" evidence="1">
    <location>
        <begin position="90"/>
        <end position="123"/>
    </location>
</feature>
<keyword evidence="3" id="KW-1185">Reference proteome</keyword>
<evidence type="ECO:0000313" key="3">
    <source>
        <dbReference type="Proteomes" id="UP001157006"/>
    </source>
</evidence>
<accession>A0AAV0ZBV1</accession>